<evidence type="ECO:0000313" key="1">
    <source>
        <dbReference type="EMBL" id="MFD1461892.1"/>
    </source>
</evidence>
<name>A0ABW4DCV8_9BACL</name>
<protein>
    <submittedName>
        <fullName evidence="1">Uncharacterized protein</fullName>
    </submittedName>
</protein>
<sequence length="67" mass="7645">MAKTVIVHRFYAGDKCVLMSEWYEPLSVDQLKERAQQAAEWGYGDPDIVTDSTGRLVRLKEAGEEQQ</sequence>
<reference evidence="2" key="1">
    <citation type="journal article" date="2019" name="Int. J. Syst. Evol. Microbiol.">
        <title>The Global Catalogue of Microorganisms (GCM) 10K type strain sequencing project: providing services to taxonomists for standard genome sequencing and annotation.</title>
        <authorList>
            <consortium name="The Broad Institute Genomics Platform"/>
            <consortium name="The Broad Institute Genome Sequencing Center for Infectious Disease"/>
            <person name="Wu L."/>
            <person name="Ma J."/>
        </authorList>
    </citation>
    <scope>NUCLEOTIDE SEQUENCE [LARGE SCALE GENOMIC DNA]</scope>
    <source>
        <strain evidence="2">CCM 9147</strain>
    </source>
</reference>
<gene>
    <name evidence="1" type="ORF">ACFQ5D_10810</name>
</gene>
<accession>A0ABW4DCV8</accession>
<dbReference type="RefSeq" id="WP_229525274.1">
    <property type="nucleotide sequence ID" value="NZ_JAFFQR010000095.1"/>
</dbReference>
<keyword evidence="2" id="KW-1185">Reference proteome</keyword>
<organism evidence="1 2">
    <name type="scientific">Paenibacillus farraposensis</name>
    <dbReference type="NCBI Taxonomy" id="2807095"/>
    <lineage>
        <taxon>Bacteria</taxon>
        <taxon>Bacillati</taxon>
        <taxon>Bacillota</taxon>
        <taxon>Bacilli</taxon>
        <taxon>Bacillales</taxon>
        <taxon>Paenibacillaceae</taxon>
        <taxon>Paenibacillus</taxon>
    </lineage>
</organism>
<proteinExistence type="predicted"/>
<comment type="caution">
    <text evidence="1">The sequence shown here is derived from an EMBL/GenBank/DDBJ whole genome shotgun (WGS) entry which is preliminary data.</text>
</comment>
<evidence type="ECO:0000313" key="2">
    <source>
        <dbReference type="Proteomes" id="UP001597340"/>
    </source>
</evidence>
<dbReference type="EMBL" id="JBHTNZ010000011">
    <property type="protein sequence ID" value="MFD1461892.1"/>
    <property type="molecule type" value="Genomic_DNA"/>
</dbReference>
<dbReference type="Proteomes" id="UP001597340">
    <property type="component" value="Unassembled WGS sequence"/>
</dbReference>